<evidence type="ECO:0000313" key="1">
    <source>
        <dbReference type="EMBL" id="TFK60228.1"/>
    </source>
</evidence>
<organism evidence="1 2">
    <name type="scientific">Pluteus cervinus</name>
    <dbReference type="NCBI Taxonomy" id="181527"/>
    <lineage>
        <taxon>Eukaryota</taxon>
        <taxon>Fungi</taxon>
        <taxon>Dikarya</taxon>
        <taxon>Basidiomycota</taxon>
        <taxon>Agaricomycotina</taxon>
        <taxon>Agaricomycetes</taxon>
        <taxon>Agaricomycetidae</taxon>
        <taxon>Agaricales</taxon>
        <taxon>Pluteineae</taxon>
        <taxon>Pluteaceae</taxon>
        <taxon>Pluteus</taxon>
    </lineage>
</organism>
<protein>
    <submittedName>
        <fullName evidence="1">Uncharacterized protein</fullName>
    </submittedName>
</protein>
<accession>A0ACD3A318</accession>
<reference evidence="1 2" key="1">
    <citation type="journal article" date="2019" name="Nat. Ecol. Evol.">
        <title>Megaphylogeny resolves global patterns of mushroom evolution.</title>
        <authorList>
            <person name="Varga T."/>
            <person name="Krizsan K."/>
            <person name="Foldi C."/>
            <person name="Dima B."/>
            <person name="Sanchez-Garcia M."/>
            <person name="Sanchez-Ramirez S."/>
            <person name="Szollosi G.J."/>
            <person name="Szarkandi J.G."/>
            <person name="Papp V."/>
            <person name="Albert L."/>
            <person name="Andreopoulos W."/>
            <person name="Angelini C."/>
            <person name="Antonin V."/>
            <person name="Barry K.W."/>
            <person name="Bougher N.L."/>
            <person name="Buchanan P."/>
            <person name="Buyck B."/>
            <person name="Bense V."/>
            <person name="Catcheside P."/>
            <person name="Chovatia M."/>
            <person name="Cooper J."/>
            <person name="Damon W."/>
            <person name="Desjardin D."/>
            <person name="Finy P."/>
            <person name="Geml J."/>
            <person name="Haridas S."/>
            <person name="Hughes K."/>
            <person name="Justo A."/>
            <person name="Karasinski D."/>
            <person name="Kautmanova I."/>
            <person name="Kiss B."/>
            <person name="Kocsube S."/>
            <person name="Kotiranta H."/>
            <person name="LaButti K.M."/>
            <person name="Lechner B.E."/>
            <person name="Liimatainen K."/>
            <person name="Lipzen A."/>
            <person name="Lukacs Z."/>
            <person name="Mihaltcheva S."/>
            <person name="Morgado L.N."/>
            <person name="Niskanen T."/>
            <person name="Noordeloos M.E."/>
            <person name="Ohm R.A."/>
            <person name="Ortiz-Santana B."/>
            <person name="Ovrebo C."/>
            <person name="Racz N."/>
            <person name="Riley R."/>
            <person name="Savchenko A."/>
            <person name="Shiryaev A."/>
            <person name="Soop K."/>
            <person name="Spirin V."/>
            <person name="Szebenyi C."/>
            <person name="Tomsovsky M."/>
            <person name="Tulloss R.E."/>
            <person name="Uehling J."/>
            <person name="Grigoriev I.V."/>
            <person name="Vagvolgyi C."/>
            <person name="Papp T."/>
            <person name="Martin F.M."/>
            <person name="Miettinen O."/>
            <person name="Hibbett D.S."/>
            <person name="Nagy L.G."/>
        </authorList>
    </citation>
    <scope>NUCLEOTIDE SEQUENCE [LARGE SCALE GENOMIC DNA]</scope>
    <source>
        <strain evidence="1 2">NL-1719</strain>
    </source>
</reference>
<name>A0ACD3A318_9AGAR</name>
<sequence length="211" mass="23874">MISHVVAFDTPMSKVYKELPPPVGDIDEVLAILFTGPCQPTEEDFRRTPLLVRRRKVVQALQWLKLNHRDYKDIIISHKNMNEYSENSPPVTVIYKDSTTNKIAESISQNDMEDEDGVKKGPCPFVVHGVSSDIVATESADKLKAIALKHLNSDGKMLAIGHNQLPESLFKNPQLYPQMFPWLFPYGHGGLGIRGISEQNHKSLLLMYYDK</sequence>
<gene>
    <name evidence="1" type="ORF">BDN72DRAFT_725019</name>
</gene>
<proteinExistence type="predicted"/>
<evidence type="ECO:0000313" key="2">
    <source>
        <dbReference type="Proteomes" id="UP000308600"/>
    </source>
</evidence>
<dbReference type="EMBL" id="ML208809">
    <property type="protein sequence ID" value="TFK60228.1"/>
    <property type="molecule type" value="Genomic_DNA"/>
</dbReference>
<feature type="non-terminal residue" evidence="1">
    <location>
        <position position="211"/>
    </location>
</feature>
<keyword evidence="2" id="KW-1185">Reference proteome</keyword>
<dbReference type="Proteomes" id="UP000308600">
    <property type="component" value="Unassembled WGS sequence"/>
</dbReference>